<protein>
    <submittedName>
        <fullName evidence="2">Uncharacterized protein</fullName>
    </submittedName>
</protein>
<evidence type="ECO:0000313" key="3">
    <source>
        <dbReference type="Proteomes" id="UP000814176"/>
    </source>
</evidence>
<comment type="caution">
    <text evidence="2">The sequence shown here is derived from an EMBL/GenBank/DDBJ whole genome shotgun (WGS) entry which is preliminary data.</text>
</comment>
<dbReference type="RefSeq" id="XP_047774895.1">
    <property type="nucleotide sequence ID" value="XM_047924846.1"/>
</dbReference>
<feature type="region of interest" description="Disordered" evidence="1">
    <location>
        <begin position="159"/>
        <end position="184"/>
    </location>
</feature>
<accession>A0ABQ8K508</accession>
<keyword evidence="3" id="KW-1185">Reference proteome</keyword>
<dbReference type="EMBL" id="JADCUA010000024">
    <property type="protein sequence ID" value="KAH9831798.1"/>
    <property type="molecule type" value="Genomic_DNA"/>
</dbReference>
<sequence length="184" mass="19665">MVKSRMSVLDKNAPQLFNGSQSCRGTQNSPSGSSSPSTTSLVHHGPRCAHDFLVGWQVIPGDTHRCLANVLACTPSSQRALHADPTRAYCTLPPSHVPSRRRLLRHPPAMAQVRHGHPPHAAEGDGLERPRQDASPVSAGPPQFMAELCGIGQAACAMEARKDGKEGSAQPEGRMEPQEHGHAL</sequence>
<feature type="region of interest" description="Disordered" evidence="1">
    <location>
        <begin position="1"/>
        <end position="43"/>
    </location>
</feature>
<gene>
    <name evidence="2" type="ORF">C8Q71DRAFT_780453</name>
</gene>
<feature type="compositionally biased region" description="Basic and acidic residues" evidence="1">
    <location>
        <begin position="120"/>
        <end position="132"/>
    </location>
</feature>
<feature type="compositionally biased region" description="Polar residues" evidence="1">
    <location>
        <begin position="15"/>
        <end position="28"/>
    </location>
</feature>
<dbReference type="Proteomes" id="UP000814176">
    <property type="component" value="Unassembled WGS sequence"/>
</dbReference>
<proteinExistence type="predicted"/>
<name>A0ABQ8K508_9APHY</name>
<dbReference type="PROSITE" id="PS51257">
    <property type="entry name" value="PROKAR_LIPOPROTEIN"/>
    <property type="match status" value="1"/>
</dbReference>
<feature type="region of interest" description="Disordered" evidence="1">
    <location>
        <begin position="112"/>
        <end position="140"/>
    </location>
</feature>
<feature type="compositionally biased region" description="Basic and acidic residues" evidence="1">
    <location>
        <begin position="173"/>
        <end position="184"/>
    </location>
</feature>
<organism evidence="2 3">
    <name type="scientific">Rhodofomes roseus</name>
    <dbReference type="NCBI Taxonomy" id="34475"/>
    <lineage>
        <taxon>Eukaryota</taxon>
        <taxon>Fungi</taxon>
        <taxon>Dikarya</taxon>
        <taxon>Basidiomycota</taxon>
        <taxon>Agaricomycotina</taxon>
        <taxon>Agaricomycetes</taxon>
        <taxon>Polyporales</taxon>
        <taxon>Rhodofomes</taxon>
    </lineage>
</organism>
<evidence type="ECO:0000313" key="2">
    <source>
        <dbReference type="EMBL" id="KAH9831798.1"/>
    </source>
</evidence>
<feature type="compositionally biased region" description="Low complexity" evidence="1">
    <location>
        <begin position="29"/>
        <end position="40"/>
    </location>
</feature>
<dbReference type="GeneID" id="72005578"/>
<reference evidence="2 3" key="1">
    <citation type="journal article" date="2021" name="Environ. Microbiol.">
        <title>Gene family expansions and transcriptome signatures uncover fungal adaptations to wood decay.</title>
        <authorList>
            <person name="Hage H."/>
            <person name="Miyauchi S."/>
            <person name="Viragh M."/>
            <person name="Drula E."/>
            <person name="Min B."/>
            <person name="Chaduli D."/>
            <person name="Navarro D."/>
            <person name="Favel A."/>
            <person name="Norest M."/>
            <person name="Lesage-Meessen L."/>
            <person name="Balint B."/>
            <person name="Merenyi Z."/>
            <person name="de Eugenio L."/>
            <person name="Morin E."/>
            <person name="Martinez A.T."/>
            <person name="Baldrian P."/>
            <person name="Stursova M."/>
            <person name="Martinez M.J."/>
            <person name="Novotny C."/>
            <person name="Magnuson J.K."/>
            <person name="Spatafora J.W."/>
            <person name="Maurice S."/>
            <person name="Pangilinan J."/>
            <person name="Andreopoulos W."/>
            <person name="LaButti K."/>
            <person name="Hundley H."/>
            <person name="Na H."/>
            <person name="Kuo A."/>
            <person name="Barry K."/>
            <person name="Lipzen A."/>
            <person name="Henrissat B."/>
            <person name="Riley R."/>
            <person name="Ahrendt S."/>
            <person name="Nagy L.G."/>
            <person name="Grigoriev I.V."/>
            <person name="Martin F."/>
            <person name="Rosso M.N."/>
        </authorList>
    </citation>
    <scope>NUCLEOTIDE SEQUENCE [LARGE SCALE GENOMIC DNA]</scope>
    <source>
        <strain evidence="2 3">CIRM-BRFM 1785</strain>
    </source>
</reference>
<evidence type="ECO:0000256" key="1">
    <source>
        <dbReference type="SAM" id="MobiDB-lite"/>
    </source>
</evidence>